<gene>
    <name evidence="5" type="ORF">FRACYDRAFT_186905</name>
</gene>
<dbReference type="SUPFAM" id="SSF53335">
    <property type="entry name" value="S-adenosyl-L-methionine-dependent methyltransferases"/>
    <property type="match status" value="1"/>
</dbReference>
<dbReference type="PANTHER" id="PTHR10259:SF11">
    <property type="entry name" value="THIOPURINE S-METHYLTRANSFERASE"/>
    <property type="match status" value="1"/>
</dbReference>
<dbReference type="AlphaFoldDB" id="A0A1E7FDT0"/>
<accession>A0A1E7FDT0</accession>
<evidence type="ECO:0000313" key="5">
    <source>
        <dbReference type="EMBL" id="OEU15963.1"/>
    </source>
</evidence>
<keyword evidence="1 5" id="KW-0489">Methyltransferase</keyword>
<dbReference type="CDD" id="cd02440">
    <property type="entry name" value="AdoMet_MTases"/>
    <property type="match status" value="1"/>
</dbReference>
<dbReference type="GO" id="GO:0008119">
    <property type="term" value="F:thiopurine S-methyltransferase activity"/>
    <property type="evidence" value="ECO:0007669"/>
    <property type="project" value="TreeGrafter"/>
</dbReference>
<protein>
    <submittedName>
        <fullName evidence="5">S-adenosyl-L-methionine-dependent methyltransferase</fullName>
    </submittedName>
</protein>
<proteinExistence type="predicted"/>
<keyword evidence="6" id="KW-1185">Reference proteome</keyword>
<evidence type="ECO:0000256" key="2">
    <source>
        <dbReference type="ARBA" id="ARBA00022679"/>
    </source>
</evidence>
<dbReference type="OrthoDB" id="276151at2759"/>
<sequence>MSVVSKNNRWSTAWDDILSGGNPRWKISSEECHNRAYEHFRRFVPVPIAEDDEEEKKGISVFCPLAGDDPFVPLLYKKGYHVTAIDLVPEAIEAMKKQFGDDDDDDDSNIWTKKESSSSDEDDNNDDDIIWTHKSGRVTLIVGDALKKRSYLNNSFDAVYDKDSFGALPISMRKAFCSRISEYTKINGIVYLECKLKQPAPGQDDDNGGQGPPFSLTRDDLMENDNYGGSNKFEYVEGLGIVYELAENFATMKQTGHVLRRCTK</sequence>
<keyword evidence="2 5" id="KW-0808">Transferase</keyword>
<evidence type="ECO:0000256" key="1">
    <source>
        <dbReference type="ARBA" id="ARBA00022603"/>
    </source>
</evidence>
<feature type="region of interest" description="Disordered" evidence="4">
    <location>
        <begin position="98"/>
        <end position="126"/>
    </location>
</feature>
<organism evidence="5 6">
    <name type="scientific">Fragilariopsis cylindrus CCMP1102</name>
    <dbReference type="NCBI Taxonomy" id="635003"/>
    <lineage>
        <taxon>Eukaryota</taxon>
        <taxon>Sar</taxon>
        <taxon>Stramenopiles</taxon>
        <taxon>Ochrophyta</taxon>
        <taxon>Bacillariophyta</taxon>
        <taxon>Bacillariophyceae</taxon>
        <taxon>Bacillariophycidae</taxon>
        <taxon>Bacillariales</taxon>
        <taxon>Bacillariaceae</taxon>
        <taxon>Fragilariopsis</taxon>
    </lineage>
</organism>
<keyword evidence="3" id="KW-0949">S-adenosyl-L-methionine</keyword>
<dbReference type="InterPro" id="IPR029063">
    <property type="entry name" value="SAM-dependent_MTases_sf"/>
</dbReference>
<dbReference type="Pfam" id="PF05724">
    <property type="entry name" value="TPMT"/>
    <property type="match status" value="1"/>
</dbReference>
<dbReference type="GO" id="GO:0032259">
    <property type="term" value="P:methylation"/>
    <property type="evidence" value="ECO:0007669"/>
    <property type="project" value="UniProtKB-KW"/>
</dbReference>
<dbReference type="PANTHER" id="PTHR10259">
    <property type="entry name" value="THIOPURINE S-METHYLTRANSFERASE"/>
    <property type="match status" value="1"/>
</dbReference>
<dbReference type="Proteomes" id="UP000095751">
    <property type="component" value="Unassembled WGS sequence"/>
</dbReference>
<feature type="region of interest" description="Disordered" evidence="4">
    <location>
        <begin position="200"/>
        <end position="221"/>
    </location>
</feature>
<reference evidence="5 6" key="1">
    <citation type="submission" date="2016-09" db="EMBL/GenBank/DDBJ databases">
        <title>Extensive genetic diversity and differential bi-allelic expression allows diatom success in the polar Southern Ocean.</title>
        <authorList>
            <consortium name="DOE Joint Genome Institute"/>
            <person name="Mock T."/>
            <person name="Otillar R.P."/>
            <person name="Strauss J."/>
            <person name="Dupont C."/>
            <person name="Frickenhaus S."/>
            <person name="Maumus F."/>
            <person name="Mcmullan M."/>
            <person name="Sanges R."/>
            <person name="Schmutz J."/>
            <person name="Toseland A."/>
            <person name="Valas R."/>
            <person name="Veluchamy A."/>
            <person name="Ward B.J."/>
            <person name="Allen A."/>
            <person name="Barry K."/>
            <person name="Falciatore A."/>
            <person name="Ferrante M."/>
            <person name="Fortunato A.E."/>
            <person name="Gloeckner G."/>
            <person name="Gruber A."/>
            <person name="Hipkin R."/>
            <person name="Janech M."/>
            <person name="Kroth P."/>
            <person name="Leese F."/>
            <person name="Lindquist E."/>
            <person name="Lyon B.R."/>
            <person name="Martin J."/>
            <person name="Mayer C."/>
            <person name="Parker M."/>
            <person name="Quesneville H."/>
            <person name="Raymond J."/>
            <person name="Uhlig C."/>
            <person name="Valentin K.U."/>
            <person name="Worden A.Z."/>
            <person name="Armbrust E.V."/>
            <person name="Bowler C."/>
            <person name="Green B."/>
            <person name="Moulton V."/>
            <person name="Van Oosterhout C."/>
            <person name="Grigoriev I."/>
        </authorList>
    </citation>
    <scope>NUCLEOTIDE SEQUENCE [LARGE SCALE GENOMIC DNA]</scope>
    <source>
        <strain evidence="5 6">CCMP1102</strain>
    </source>
</reference>
<evidence type="ECO:0000313" key="6">
    <source>
        <dbReference type="Proteomes" id="UP000095751"/>
    </source>
</evidence>
<dbReference type="KEGG" id="fcy:FRACYDRAFT_186905"/>
<name>A0A1E7FDT0_9STRA</name>
<dbReference type="Gene3D" id="3.40.50.150">
    <property type="entry name" value="Vaccinia Virus protein VP39"/>
    <property type="match status" value="1"/>
</dbReference>
<evidence type="ECO:0000256" key="4">
    <source>
        <dbReference type="SAM" id="MobiDB-lite"/>
    </source>
</evidence>
<dbReference type="InParanoid" id="A0A1E7FDT0"/>
<dbReference type="InterPro" id="IPR008854">
    <property type="entry name" value="TPMT"/>
</dbReference>
<evidence type="ECO:0000256" key="3">
    <source>
        <dbReference type="ARBA" id="ARBA00022691"/>
    </source>
</evidence>
<dbReference type="EMBL" id="KV784359">
    <property type="protein sequence ID" value="OEU15963.1"/>
    <property type="molecule type" value="Genomic_DNA"/>
</dbReference>